<feature type="transmembrane region" description="Helical" evidence="4">
    <location>
        <begin position="336"/>
        <end position="354"/>
    </location>
</feature>
<dbReference type="GO" id="GO:0036149">
    <property type="term" value="P:phosphatidylinositol acyl-chain remodeling"/>
    <property type="evidence" value="ECO:0007669"/>
    <property type="project" value="TreeGrafter"/>
</dbReference>
<feature type="transmembrane region" description="Helical" evidence="4">
    <location>
        <begin position="314"/>
        <end position="330"/>
    </location>
</feature>
<dbReference type="PANTHER" id="PTHR10983:SF16">
    <property type="entry name" value="LYSOCARDIOLIPIN ACYLTRANSFERASE 1"/>
    <property type="match status" value="1"/>
</dbReference>
<dbReference type="Pfam" id="PF16076">
    <property type="entry name" value="Acyltransf_C"/>
    <property type="match status" value="1"/>
</dbReference>
<dbReference type="CDD" id="cd07990">
    <property type="entry name" value="LPLAT_LCLAT1-like"/>
    <property type="match status" value="1"/>
</dbReference>
<keyword evidence="2" id="KW-0808">Transferase</keyword>
<dbReference type="Pfam" id="PF01553">
    <property type="entry name" value="Acyltransferase"/>
    <property type="match status" value="1"/>
</dbReference>
<keyword evidence="3" id="KW-0012">Acyltransferase</keyword>
<protein>
    <recommendedName>
        <fullName evidence="5">Phospholipid/glycerol acyltransferase domain-containing protein</fullName>
    </recommendedName>
</protein>
<dbReference type="AlphaFoldDB" id="A0AAU9W1C9"/>
<dbReference type="SMART" id="SM00563">
    <property type="entry name" value="PlsC"/>
    <property type="match status" value="1"/>
</dbReference>
<evidence type="ECO:0000313" key="6">
    <source>
        <dbReference type="EMBL" id="CAH3043442.1"/>
    </source>
</evidence>
<keyword evidence="4" id="KW-0472">Membrane</keyword>
<feature type="domain" description="Phospholipid/glycerol acyltransferase" evidence="5">
    <location>
        <begin position="81"/>
        <end position="203"/>
    </location>
</feature>
<dbReference type="PANTHER" id="PTHR10983">
    <property type="entry name" value="1-ACYLGLYCEROL-3-PHOSPHATE ACYLTRANSFERASE-RELATED"/>
    <property type="match status" value="1"/>
</dbReference>
<dbReference type="SUPFAM" id="SSF69593">
    <property type="entry name" value="Glycerol-3-phosphate (1)-acyltransferase"/>
    <property type="match status" value="1"/>
</dbReference>
<evidence type="ECO:0000256" key="1">
    <source>
        <dbReference type="ARBA" id="ARBA00008655"/>
    </source>
</evidence>
<reference evidence="6 7" key="1">
    <citation type="submission" date="2022-05" db="EMBL/GenBank/DDBJ databases">
        <authorList>
            <consortium name="Genoscope - CEA"/>
            <person name="William W."/>
        </authorList>
    </citation>
    <scope>NUCLEOTIDE SEQUENCE [LARGE SCALE GENOMIC DNA]</scope>
</reference>
<dbReference type="GO" id="GO:0005783">
    <property type="term" value="C:endoplasmic reticulum"/>
    <property type="evidence" value="ECO:0007669"/>
    <property type="project" value="TreeGrafter"/>
</dbReference>
<evidence type="ECO:0000313" key="7">
    <source>
        <dbReference type="Proteomes" id="UP001159428"/>
    </source>
</evidence>
<dbReference type="InterPro" id="IPR002123">
    <property type="entry name" value="Plipid/glycerol_acylTrfase"/>
</dbReference>
<evidence type="ECO:0000256" key="4">
    <source>
        <dbReference type="SAM" id="Phobius"/>
    </source>
</evidence>
<sequence length="371" mass="43648">MLRSFFGGLIYNLALFFCSFFGSLFLMGPTIPLLWLRPQWFRWANDRLCSLWLILPPALLEMMFGVKIVVTGDKPPKSENSVIIMNHRCRLDWMFFWSFVARYGELKHEKIIMKRELKHIPGPGWAMQNALYIFLRRRWDRDESYLNSVLSYFVNSSDSLQLLLFPEGTNFEEASKQKSDSFATKNNLPFYDYVLHPRVRGFTYCVEKLRQGNLDAILDVTVGYSENYCFEEVDLLKGNVPSEIHFHIQRYTNDALPQDTQGLEEWCCKQWMQKEDRLKKFYTQEKYFGPPSEIASEQHNEIQLAVSYLFKKGLIFWLLFTICSSVLLYMSAMVRWYVLIIGIVYLTLSCFGGTDEIFLQLMQKSTDTKTK</sequence>
<evidence type="ECO:0000256" key="2">
    <source>
        <dbReference type="ARBA" id="ARBA00022679"/>
    </source>
</evidence>
<organism evidence="6 7">
    <name type="scientific">Pocillopora meandrina</name>
    <dbReference type="NCBI Taxonomy" id="46732"/>
    <lineage>
        <taxon>Eukaryota</taxon>
        <taxon>Metazoa</taxon>
        <taxon>Cnidaria</taxon>
        <taxon>Anthozoa</taxon>
        <taxon>Hexacorallia</taxon>
        <taxon>Scleractinia</taxon>
        <taxon>Astrocoeniina</taxon>
        <taxon>Pocilloporidae</taxon>
        <taxon>Pocillopora</taxon>
    </lineage>
</organism>
<dbReference type="EMBL" id="CALNXJ010000007">
    <property type="protein sequence ID" value="CAH3043442.1"/>
    <property type="molecule type" value="Genomic_DNA"/>
</dbReference>
<comment type="similarity">
    <text evidence="1">Belongs to the 1-acyl-sn-glycerol-3-phosphate acyltransferase family.</text>
</comment>
<name>A0AAU9W1C9_9CNID</name>
<keyword evidence="4" id="KW-1133">Transmembrane helix</keyword>
<dbReference type="Proteomes" id="UP001159428">
    <property type="component" value="Unassembled WGS sequence"/>
</dbReference>
<comment type="caution">
    <text evidence="6">The sequence shown here is derived from an EMBL/GenBank/DDBJ whole genome shotgun (WGS) entry which is preliminary data.</text>
</comment>
<keyword evidence="4" id="KW-0812">Transmembrane</keyword>
<evidence type="ECO:0000259" key="5">
    <source>
        <dbReference type="SMART" id="SM00563"/>
    </source>
</evidence>
<gene>
    <name evidence="6" type="ORF">PMEA_00031553</name>
</gene>
<accession>A0AAU9W1C9</accession>
<dbReference type="GO" id="GO:0016746">
    <property type="term" value="F:acyltransferase activity"/>
    <property type="evidence" value="ECO:0007669"/>
    <property type="project" value="UniProtKB-KW"/>
</dbReference>
<evidence type="ECO:0000256" key="3">
    <source>
        <dbReference type="ARBA" id="ARBA00023315"/>
    </source>
</evidence>
<proteinExistence type="inferred from homology"/>
<dbReference type="InterPro" id="IPR032098">
    <property type="entry name" value="Acyltransf_C"/>
</dbReference>
<feature type="transmembrane region" description="Helical" evidence="4">
    <location>
        <begin position="9"/>
        <end position="31"/>
    </location>
</feature>
<keyword evidence="7" id="KW-1185">Reference proteome</keyword>